<comment type="caution">
    <text evidence="8">The sequence shown here is derived from an EMBL/GenBank/DDBJ whole genome shotgun (WGS) entry which is preliminary data.</text>
</comment>
<evidence type="ECO:0000313" key="8">
    <source>
        <dbReference type="EMBL" id="ROS05764.1"/>
    </source>
</evidence>
<dbReference type="GO" id="GO:0016430">
    <property type="term" value="F:tRNA (adenine-N6)-methyltransferase activity"/>
    <property type="evidence" value="ECO:0007669"/>
    <property type="project" value="UniProtKB-UniRule"/>
</dbReference>
<dbReference type="InterPro" id="IPR002052">
    <property type="entry name" value="DNA_methylase_N6_adenine_CS"/>
</dbReference>
<evidence type="ECO:0000256" key="1">
    <source>
        <dbReference type="ARBA" id="ARBA00022490"/>
    </source>
</evidence>
<proteinExistence type="inferred from homology"/>
<comment type="subcellular location">
    <subcellularLocation>
        <location evidence="6">Cytoplasm</location>
    </subcellularLocation>
</comment>
<evidence type="ECO:0000256" key="4">
    <source>
        <dbReference type="ARBA" id="ARBA00022691"/>
    </source>
</evidence>
<comment type="function">
    <text evidence="6">Specifically methylates the adenine in position 37 of tRNA(1)(Val) (anticodon cmo5UAC).</text>
</comment>
<dbReference type="PANTHER" id="PTHR47739">
    <property type="entry name" value="TRNA1(VAL) (ADENINE(37)-N6)-METHYLTRANSFERASE"/>
    <property type="match status" value="1"/>
</dbReference>
<dbReference type="RefSeq" id="WP_162844101.1">
    <property type="nucleotide sequence ID" value="NZ_RKHR01000003.1"/>
</dbReference>
<evidence type="ECO:0000256" key="5">
    <source>
        <dbReference type="ARBA" id="ARBA00022694"/>
    </source>
</evidence>
<protein>
    <recommendedName>
        <fullName evidence="6">tRNA1(Val) (adenine(37)-N6)-methyltransferase</fullName>
        <ecNumber evidence="6">2.1.1.223</ecNumber>
    </recommendedName>
    <alternativeName>
        <fullName evidence="6">tRNA m6A37 methyltransferase</fullName>
    </alternativeName>
</protein>
<accession>A0A3N2E0Z5</accession>
<keyword evidence="4 6" id="KW-0949">S-adenosyl-L-methionine</keyword>
<dbReference type="InterPro" id="IPR029063">
    <property type="entry name" value="SAM-dependent_MTases_sf"/>
</dbReference>
<evidence type="ECO:0000256" key="2">
    <source>
        <dbReference type="ARBA" id="ARBA00022603"/>
    </source>
</evidence>
<dbReference type="GO" id="GO:0008033">
    <property type="term" value="P:tRNA processing"/>
    <property type="evidence" value="ECO:0007669"/>
    <property type="project" value="UniProtKB-UniRule"/>
</dbReference>
<dbReference type="InterPro" id="IPR022882">
    <property type="entry name" value="tRNA_adenine-N6_MeTrfase"/>
</dbReference>
<dbReference type="GO" id="GO:0003676">
    <property type="term" value="F:nucleic acid binding"/>
    <property type="evidence" value="ECO:0007669"/>
    <property type="project" value="InterPro"/>
</dbReference>
<feature type="domain" description="Methyltransferase small" evidence="7">
    <location>
        <begin position="29"/>
        <end position="125"/>
    </location>
</feature>
<dbReference type="EMBL" id="RKHR01000003">
    <property type="protein sequence ID" value="ROS05764.1"/>
    <property type="molecule type" value="Genomic_DNA"/>
</dbReference>
<dbReference type="PROSITE" id="PS00092">
    <property type="entry name" value="N6_MTASE"/>
    <property type="match status" value="1"/>
</dbReference>
<evidence type="ECO:0000256" key="3">
    <source>
        <dbReference type="ARBA" id="ARBA00022679"/>
    </source>
</evidence>
<dbReference type="EC" id="2.1.1.223" evidence="6"/>
<keyword evidence="5 6" id="KW-0819">tRNA processing</keyword>
<dbReference type="GO" id="GO:0032259">
    <property type="term" value="P:methylation"/>
    <property type="evidence" value="ECO:0007669"/>
    <property type="project" value="UniProtKB-KW"/>
</dbReference>
<keyword evidence="9" id="KW-1185">Reference proteome</keyword>
<evidence type="ECO:0000259" key="7">
    <source>
        <dbReference type="Pfam" id="PF05175"/>
    </source>
</evidence>
<comment type="catalytic activity">
    <reaction evidence="6">
        <text>adenosine(37) in tRNA1(Val) + S-adenosyl-L-methionine = N(6)-methyladenosine(37) in tRNA1(Val) + S-adenosyl-L-homocysteine + H(+)</text>
        <dbReference type="Rhea" id="RHEA:43160"/>
        <dbReference type="Rhea" id="RHEA-COMP:10369"/>
        <dbReference type="Rhea" id="RHEA-COMP:10370"/>
        <dbReference type="ChEBI" id="CHEBI:15378"/>
        <dbReference type="ChEBI" id="CHEBI:57856"/>
        <dbReference type="ChEBI" id="CHEBI:59789"/>
        <dbReference type="ChEBI" id="CHEBI:74411"/>
        <dbReference type="ChEBI" id="CHEBI:74449"/>
        <dbReference type="EC" id="2.1.1.223"/>
    </reaction>
</comment>
<dbReference type="HAMAP" id="MF_01872">
    <property type="entry name" value="tRNA_methyltr_YfiC"/>
    <property type="match status" value="1"/>
</dbReference>
<dbReference type="InterPro" id="IPR050210">
    <property type="entry name" value="tRNA_Adenine-N(6)_MTase"/>
</dbReference>
<reference evidence="8 9" key="1">
    <citation type="submission" date="2018-11" db="EMBL/GenBank/DDBJ databases">
        <title>Genomic Encyclopedia of Type Strains, Phase IV (KMG-IV): sequencing the most valuable type-strain genomes for metagenomic binning, comparative biology and taxonomic classification.</title>
        <authorList>
            <person name="Goeker M."/>
        </authorList>
    </citation>
    <scope>NUCLEOTIDE SEQUENCE [LARGE SCALE GENOMIC DNA]</scope>
    <source>
        <strain evidence="8 9">DSM 100316</strain>
    </source>
</reference>
<dbReference type="PANTHER" id="PTHR47739:SF1">
    <property type="entry name" value="TRNA1(VAL) (ADENINE(37)-N6)-METHYLTRANSFERASE"/>
    <property type="match status" value="1"/>
</dbReference>
<dbReference type="AlphaFoldDB" id="A0A3N2E0Z5"/>
<dbReference type="CDD" id="cd02440">
    <property type="entry name" value="AdoMet_MTases"/>
    <property type="match status" value="1"/>
</dbReference>
<comment type="similarity">
    <text evidence="6">Belongs to the methyltransferase superfamily. tRNA (adenine-N(6)-)-methyltransferase family.</text>
</comment>
<dbReference type="InterPro" id="IPR007848">
    <property type="entry name" value="Small_mtfrase_dom"/>
</dbReference>
<name>A0A3N2E0Z5_9GAMM</name>
<dbReference type="Gene3D" id="3.40.50.150">
    <property type="entry name" value="Vaccinia Virus protein VP39"/>
    <property type="match status" value="1"/>
</dbReference>
<dbReference type="Pfam" id="PF05175">
    <property type="entry name" value="MTS"/>
    <property type="match status" value="1"/>
</dbReference>
<dbReference type="SUPFAM" id="SSF53335">
    <property type="entry name" value="S-adenosyl-L-methionine-dependent methyltransferases"/>
    <property type="match status" value="1"/>
</dbReference>
<dbReference type="Proteomes" id="UP000275394">
    <property type="component" value="Unassembled WGS sequence"/>
</dbReference>
<gene>
    <name evidence="8" type="ORF">EDC56_1316</name>
</gene>
<evidence type="ECO:0000256" key="6">
    <source>
        <dbReference type="HAMAP-Rule" id="MF_01872"/>
    </source>
</evidence>
<keyword evidence="3 6" id="KW-0808">Transferase</keyword>
<dbReference type="GO" id="GO:0005737">
    <property type="term" value="C:cytoplasm"/>
    <property type="evidence" value="ECO:0007669"/>
    <property type="project" value="UniProtKB-SubCell"/>
</dbReference>
<keyword evidence="2 6" id="KW-0489">Methyltransferase</keyword>
<keyword evidence="1 6" id="KW-0963">Cytoplasm</keyword>
<organism evidence="8 9">
    <name type="scientific">Sinobacterium caligoides</name>
    <dbReference type="NCBI Taxonomy" id="933926"/>
    <lineage>
        <taxon>Bacteria</taxon>
        <taxon>Pseudomonadati</taxon>
        <taxon>Pseudomonadota</taxon>
        <taxon>Gammaproteobacteria</taxon>
        <taxon>Cellvibrionales</taxon>
        <taxon>Spongiibacteraceae</taxon>
        <taxon>Sinobacterium</taxon>
    </lineage>
</organism>
<sequence>MSLFQLQQFSLQQDHAAMKVCGDSLLFGASLPIRGGESIIDIGAGTGILSLMALQQGAATATAVEIDEATANECQENFLRSPWHGRLQCVCDDIQTYRSDRRFDLVISNPPFFANQQRSTQASRRTARHTDSLPFAQLISAADRLLHKQGLLCLLIPHYEIDTIVALCGQHGLQLQRQISIQGRAELPAKVAILWFQRRATAAEKQTIIMYQRGAEYSGQSRQLLQDYLLRFAQQPNNG</sequence>
<evidence type="ECO:0000313" key="9">
    <source>
        <dbReference type="Proteomes" id="UP000275394"/>
    </source>
</evidence>